<evidence type="ECO:0000256" key="2">
    <source>
        <dbReference type="ARBA" id="ARBA00022694"/>
    </source>
</evidence>
<evidence type="ECO:0000313" key="3">
    <source>
        <dbReference type="EMBL" id="RDU71483.1"/>
    </source>
</evidence>
<protein>
    <submittedName>
        <fullName evidence="3">tRNA 5-methoxyuridine(34)/uridine 5-oxyacetic acid(34) synthase CmoB</fullName>
    </submittedName>
</protein>
<dbReference type="InterPro" id="IPR029063">
    <property type="entry name" value="SAM-dependent_MTases_sf"/>
</dbReference>
<dbReference type="CDD" id="cd02440">
    <property type="entry name" value="AdoMet_MTases"/>
    <property type="match status" value="1"/>
</dbReference>
<reference evidence="3 4" key="1">
    <citation type="submission" date="2018-04" db="EMBL/GenBank/DDBJ databases">
        <title>Novel Campyloabacter and Helicobacter Species and Strains.</title>
        <authorList>
            <person name="Mannion A.J."/>
            <person name="Shen Z."/>
            <person name="Fox J.G."/>
        </authorList>
    </citation>
    <scope>NUCLEOTIDE SEQUENCE [LARGE SCALE GENOMIC DNA]</scope>
    <source>
        <strain evidence="3 4">MIT 04-9366</strain>
    </source>
</reference>
<dbReference type="NCBIfam" id="TIGR00452">
    <property type="entry name" value="tRNA 5-methoxyuridine(34)/uridine 5-oxyacetic acid(34) synthase CmoB"/>
    <property type="match status" value="1"/>
</dbReference>
<name>A0A3D8J267_9HELI</name>
<dbReference type="Pfam" id="PF08003">
    <property type="entry name" value="Methyltransf_9"/>
    <property type="match status" value="1"/>
</dbReference>
<dbReference type="PANTHER" id="PTHR43861">
    <property type="entry name" value="TRANS-ACONITATE 2-METHYLTRANSFERASE-RELATED"/>
    <property type="match status" value="1"/>
</dbReference>
<dbReference type="GO" id="GO:0016765">
    <property type="term" value="F:transferase activity, transferring alkyl or aryl (other than methyl) groups"/>
    <property type="evidence" value="ECO:0007669"/>
    <property type="project" value="InterPro"/>
</dbReference>
<dbReference type="Gene3D" id="3.40.50.150">
    <property type="entry name" value="Vaccinia Virus protein VP39"/>
    <property type="match status" value="1"/>
</dbReference>
<keyword evidence="2" id="KW-0819">tRNA processing</keyword>
<dbReference type="HAMAP" id="MF_01590">
    <property type="entry name" value="tRNA_carboxymethyltr_CmoB"/>
    <property type="match status" value="1"/>
</dbReference>
<dbReference type="InterPro" id="IPR027555">
    <property type="entry name" value="Mo5U34_MeTrfas-like"/>
</dbReference>
<dbReference type="Proteomes" id="UP000257045">
    <property type="component" value="Unassembled WGS sequence"/>
</dbReference>
<organism evidence="3 4">
    <name type="scientific">Helicobacter brantae</name>
    <dbReference type="NCBI Taxonomy" id="375927"/>
    <lineage>
        <taxon>Bacteria</taxon>
        <taxon>Pseudomonadati</taxon>
        <taxon>Campylobacterota</taxon>
        <taxon>Epsilonproteobacteria</taxon>
        <taxon>Campylobacterales</taxon>
        <taxon>Helicobacteraceae</taxon>
        <taxon>Helicobacter</taxon>
    </lineage>
</organism>
<dbReference type="GO" id="GO:0002098">
    <property type="term" value="P:tRNA wobble uridine modification"/>
    <property type="evidence" value="ECO:0007669"/>
    <property type="project" value="InterPro"/>
</dbReference>
<keyword evidence="1" id="KW-0808">Transferase</keyword>
<keyword evidence="4" id="KW-1185">Reference proteome</keyword>
<evidence type="ECO:0000256" key="1">
    <source>
        <dbReference type="ARBA" id="ARBA00022679"/>
    </source>
</evidence>
<evidence type="ECO:0000313" key="4">
    <source>
        <dbReference type="Proteomes" id="UP000257045"/>
    </source>
</evidence>
<dbReference type="EMBL" id="NXLV01000003">
    <property type="protein sequence ID" value="RDU71483.1"/>
    <property type="molecule type" value="Genomic_DNA"/>
</dbReference>
<comment type="caution">
    <text evidence="3">The sequence shown here is derived from an EMBL/GenBank/DDBJ whole genome shotgun (WGS) entry which is preliminary data.</text>
</comment>
<dbReference type="InterPro" id="IPR010017">
    <property type="entry name" value="CmoB"/>
</dbReference>
<accession>A0A3D8J267</accession>
<dbReference type="OrthoDB" id="9765084at2"/>
<dbReference type="AlphaFoldDB" id="A0A3D8J267"/>
<proteinExistence type="inferred from homology"/>
<gene>
    <name evidence="3" type="ORF">CQA58_02760</name>
</gene>
<sequence>MMIESARSEARKRLQAKNIAPLIEKINALPNLKAHLELEDCVRLRFEEIDLEQEREILECALALKPWRKGPFEIGSLRIESEWDSSIKYNLIAPYLDLEGKEIADIGCNNGYYMFKFLSHSPKSIIGFDPYALFKCQFDFLNHFAQTPILYEMLGVEHLEFYPQKFDVIFCMGVLYHRTDPISTLKTLAKSLKSGGEVILDTLILQSNEEIALCPKISYAKMSNAYFIPSPLALEGWCLRAGFESVELLESKQTQSNEQRKTQWIESMSLEDFLSPNDPNKTIEGYQAPIRGYFKLKRK</sequence>
<dbReference type="NCBIfam" id="NF011650">
    <property type="entry name" value="PRK15068.1"/>
    <property type="match status" value="1"/>
</dbReference>
<dbReference type="SUPFAM" id="SSF53335">
    <property type="entry name" value="S-adenosyl-L-methionine-dependent methyltransferases"/>
    <property type="match status" value="1"/>
</dbReference>